<protein>
    <submittedName>
        <fullName evidence="1">Uncharacterized protein</fullName>
    </submittedName>
</protein>
<sequence>MKDTIGIFDFLKNNPGISITSISETEITLTGKYELCSYMTGYGNVDENYELEIKIPNSFPKGIPIVREISNKIPRDYNHHINFTDDSLCLGSDIRIQTEIYNNPTLDGFMNKCIVPFLTAATIKIKTENTEVFRGLAHGDRGLLDDYKDIFSVNTDEQVIQILKALGLKKRIANKLLCPCGCGKKLGNCKLHFVINKVRKINYRSWFKKLDKKLKLRPPSKIPKPQINKMINKLFKTQQ</sequence>
<proteinExistence type="predicted"/>
<reference evidence="1" key="1">
    <citation type="submission" date="2020-10" db="EMBL/GenBank/DDBJ databases">
        <authorList>
            <person name="Gilroy R."/>
        </authorList>
    </citation>
    <scope>NUCLEOTIDE SEQUENCE</scope>
    <source>
        <strain evidence="1">ChiW3-316</strain>
    </source>
</reference>
<accession>A0A9D1M4P8</accession>
<name>A0A9D1M4P8_9PROT</name>
<gene>
    <name evidence="1" type="ORF">IAD20_05785</name>
</gene>
<reference evidence="1" key="2">
    <citation type="journal article" date="2021" name="PeerJ">
        <title>Extensive microbial diversity within the chicken gut microbiome revealed by metagenomics and culture.</title>
        <authorList>
            <person name="Gilroy R."/>
            <person name="Ravi A."/>
            <person name="Getino M."/>
            <person name="Pursley I."/>
            <person name="Horton D.L."/>
            <person name="Alikhan N.F."/>
            <person name="Baker D."/>
            <person name="Gharbi K."/>
            <person name="Hall N."/>
            <person name="Watson M."/>
            <person name="Adriaenssens E.M."/>
            <person name="Foster-Nyarko E."/>
            <person name="Jarju S."/>
            <person name="Secka A."/>
            <person name="Antonio M."/>
            <person name="Oren A."/>
            <person name="Chaudhuri R.R."/>
            <person name="La Ragione R."/>
            <person name="Hildebrand F."/>
            <person name="Pallen M.J."/>
        </authorList>
    </citation>
    <scope>NUCLEOTIDE SEQUENCE</scope>
    <source>
        <strain evidence="1">ChiW3-316</strain>
    </source>
</reference>
<evidence type="ECO:0000313" key="2">
    <source>
        <dbReference type="Proteomes" id="UP000824107"/>
    </source>
</evidence>
<dbReference type="AlphaFoldDB" id="A0A9D1M4P8"/>
<dbReference type="Proteomes" id="UP000824107">
    <property type="component" value="Unassembled WGS sequence"/>
</dbReference>
<organism evidence="1 2">
    <name type="scientific">Candidatus Scatocola faecipullorum</name>
    <dbReference type="NCBI Taxonomy" id="2840917"/>
    <lineage>
        <taxon>Bacteria</taxon>
        <taxon>Pseudomonadati</taxon>
        <taxon>Pseudomonadota</taxon>
        <taxon>Alphaproteobacteria</taxon>
        <taxon>Rhodospirillales</taxon>
        <taxon>Rhodospirillaceae</taxon>
        <taxon>Rhodospirillaceae incertae sedis</taxon>
        <taxon>Candidatus Scatocola</taxon>
    </lineage>
</organism>
<comment type="caution">
    <text evidence="1">The sequence shown here is derived from an EMBL/GenBank/DDBJ whole genome shotgun (WGS) entry which is preliminary data.</text>
</comment>
<dbReference type="EMBL" id="DVNC01000037">
    <property type="protein sequence ID" value="HIU53574.1"/>
    <property type="molecule type" value="Genomic_DNA"/>
</dbReference>
<evidence type="ECO:0000313" key="1">
    <source>
        <dbReference type="EMBL" id="HIU53574.1"/>
    </source>
</evidence>